<keyword evidence="7" id="KW-0882">Thioester bond</keyword>
<sequence>MKFTGKKTGTLIVLVSLFAVIISGCIGGDTLDSVMPSNIAGPCTDQLSSSGDEFLILAPKMLFSGGESSVTMAAFSDSEPVVRCVEYTLTDEDNNEISLIQASTSEDGNVVASFEVPDVEEGSYVLTAKPSGFDTEFKATVEVVRNNPLFIETDKPIYKPGQTIHGRILSLNNNLVPVQENITVEITDAKGIKVFKEELDSNEYGVASFDLPLASELNLGTWKMVATAGDSSSNVDIQVDKYVLPKFDVSLETPQEWFLVSDGITGTVSANYFFGKEVEGDVLVEASRYVGEWEQYATFSGTLEDGLIEFELPEVEYAAGTYGAGGQASLMLNVTVTDTGNHSESTNKLLTISGSPIVLQLIPESSTIKPGMPLQVLVVTKDPGGEPVDTEVIVDTRLRDDSYKYTEDEMTVTTENGIALIELDIPNGSTNLYMDAYIDDSNAWTSESLNAAYSPSASFIHITQTSDGVPEVGDGISFHVYSTNPGTVYYDVFANGRTVYSATSDENEISIPVTPQMSPQAKVVAYMINPNSEVSVDVLPFDVEFSTQIDLSSSFSSEMAEPGDDVTVDFDAGSQSMIGFSIVDESVYALSEGRLNLKQVFDELEKRFMEPQAESHPYWYSEGAYDTLENAGMVVMASPGIEVPRSESMAIDNGKFAGFGMEVDVAMDDMVVEEEAVEEMPAMDAESGYELTSSSVNTDEELAEVQRVRQFFPETWVWMPELLTDDAGLASVDLTAPDSITTWRLHAVSSGPEGIGISESSLTVFQDFFVDPDLPYSVTRSEEFPVQVQVYNYLDTEQDVKLTLSGAEWFDIIGDDVQTVTVDANGVGYASFTISPTEVGKQLVEITGQTTKRADAVRKDIIVEAEGATRELVDNGVLNNGSVELDTTLPVDIVPDSGKVLVSFTPSIVAQSISGVDDLLGMPYGCGEQNMMLFSTDVEVLRYLKATGQDNPEVRAKAEMYIITGYQRELTYRHSDGSFSAFGESDESGSLWLTSFVLSQFSAARDVTTIDENILSEAADWIESHQQEDGSWEQVGFVIHQDMMGGVSGTYALTAYTTLALDEYGSVSPVVMANAQKYLEDNLADQEDPYALAIGTLALQKLDSPFADEALNDLLAISKQDDDGTYWGYGDGAVPMPYDDFGYSYIAPSSKNVETTAYATLALIEAKNPTAISSLKWIAAQRNSNGGFSSTQDTVMAFRALMSAAASAGRDIDATVHVITDGTEIRSVDVNQQNFDVVQIIEIPEGTSSITLEMDGTGDLNYQLVRRFNVILPDAIEYDEIELDVDYDSTDVAVNDIVTVNATVKYNGIQGIDGSVSSSGMMIVDLAVPTGFSPVSSSLEATKENEDKITRYEIAGRKVIFYIDDMQPGEVLSFSMQVQALFPVKAVVSESKAYSYYNPEVVAEVKGMNVTVV</sequence>
<dbReference type="Gene3D" id="2.60.40.1930">
    <property type="match status" value="3"/>
</dbReference>
<reference evidence="14" key="1">
    <citation type="submission" date="2016-10" db="EMBL/GenBank/DDBJ databases">
        <authorList>
            <person name="Varghese N."/>
            <person name="Submissions S."/>
        </authorList>
    </citation>
    <scope>NUCLEOTIDE SEQUENCE [LARGE SCALE GENOMIC DNA]</scope>
    <source>
        <strain evidence="14">Mob M</strain>
    </source>
</reference>
<dbReference type="Pfam" id="PF07677">
    <property type="entry name" value="A2M_recep"/>
    <property type="match status" value="1"/>
</dbReference>
<dbReference type="Pfam" id="PF07678">
    <property type="entry name" value="TED_complement"/>
    <property type="match status" value="1"/>
</dbReference>
<keyword evidence="6" id="KW-0722">Serine protease inhibitor</keyword>
<dbReference type="RefSeq" id="WP_091935106.1">
    <property type="nucleotide sequence ID" value="NZ_FOUJ01000002.1"/>
</dbReference>
<dbReference type="Gene3D" id="2.20.130.20">
    <property type="match status" value="1"/>
</dbReference>
<evidence type="ECO:0000259" key="12">
    <source>
        <dbReference type="SMART" id="SM01361"/>
    </source>
</evidence>
<accession>A0A1I4R459</accession>
<dbReference type="InterPro" id="IPR013783">
    <property type="entry name" value="Ig-like_fold"/>
</dbReference>
<evidence type="ECO:0000256" key="6">
    <source>
        <dbReference type="ARBA" id="ARBA00022900"/>
    </source>
</evidence>
<evidence type="ECO:0000259" key="10">
    <source>
        <dbReference type="SMART" id="SM01359"/>
    </source>
</evidence>
<proteinExistence type="inferred from homology"/>
<dbReference type="InterPro" id="IPR050473">
    <property type="entry name" value="A2M/Complement_sys"/>
</dbReference>
<name>A0A1I4R459_9EURY</name>
<dbReference type="CDD" id="cd02897">
    <property type="entry name" value="A2M_2"/>
    <property type="match status" value="1"/>
</dbReference>
<keyword evidence="4" id="KW-0646">Protease inhibitor</keyword>
<dbReference type="SUPFAM" id="SSF48239">
    <property type="entry name" value="Terpenoid cyclases/Protein prenyltransferases"/>
    <property type="match status" value="1"/>
</dbReference>
<evidence type="ECO:0000256" key="3">
    <source>
        <dbReference type="ARBA" id="ARBA00022525"/>
    </source>
</evidence>
<evidence type="ECO:0000256" key="7">
    <source>
        <dbReference type="ARBA" id="ARBA00022966"/>
    </source>
</evidence>
<dbReference type="SUPFAM" id="SSF81296">
    <property type="entry name" value="E set domains"/>
    <property type="match status" value="1"/>
</dbReference>
<evidence type="ECO:0000256" key="8">
    <source>
        <dbReference type="ARBA" id="ARBA00023157"/>
    </source>
</evidence>
<dbReference type="InterPro" id="IPR014756">
    <property type="entry name" value="Ig_E-set"/>
</dbReference>
<dbReference type="InterPro" id="IPR002890">
    <property type="entry name" value="MG2"/>
</dbReference>
<dbReference type="Pfam" id="PF17791">
    <property type="entry name" value="MG3"/>
    <property type="match status" value="1"/>
</dbReference>
<dbReference type="Gene3D" id="6.20.50.160">
    <property type="match status" value="1"/>
</dbReference>
<evidence type="ECO:0000313" key="14">
    <source>
        <dbReference type="Proteomes" id="UP000198535"/>
    </source>
</evidence>
<dbReference type="EMBL" id="FOUJ01000002">
    <property type="protein sequence ID" value="SFM47078.1"/>
    <property type="molecule type" value="Genomic_DNA"/>
</dbReference>
<keyword evidence="3" id="KW-0964">Secreted</keyword>
<keyword evidence="14" id="KW-1185">Reference proteome</keyword>
<evidence type="ECO:0000313" key="13">
    <source>
        <dbReference type="EMBL" id="SFM47078.1"/>
    </source>
</evidence>
<dbReference type="SUPFAM" id="SSF49410">
    <property type="entry name" value="Alpha-macroglobulin receptor domain"/>
    <property type="match status" value="1"/>
</dbReference>
<dbReference type="InterPro" id="IPR036595">
    <property type="entry name" value="A-macroglobulin_rcpt-bd_sf"/>
</dbReference>
<protein>
    <submittedName>
        <fullName evidence="13">Uncharacterized conserved protein YfaS, alpha-2-macroglobulin family</fullName>
    </submittedName>
</protein>
<dbReference type="PANTHER" id="PTHR11412">
    <property type="entry name" value="MACROGLOBULIN / COMPLEMENT"/>
    <property type="match status" value="1"/>
</dbReference>
<evidence type="ECO:0000259" key="11">
    <source>
        <dbReference type="SMART" id="SM01360"/>
    </source>
</evidence>
<evidence type="ECO:0000256" key="5">
    <source>
        <dbReference type="ARBA" id="ARBA00022729"/>
    </source>
</evidence>
<comment type="similarity">
    <text evidence="2">Belongs to the protease inhibitor I39 (alpha-2-macroglobulin) family.</text>
</comment>
<comment type="subcellular location">
    <subcellularLocation>
        <location evidence="1">Secreted</location>
    </subcellularLocation>
</comment>
<dbReference type="Gene3D" id="2.60.120.1540">
    <property type="match status" value="1"/>
</dbReference>
<dbReference type="PROSITE" id="PS00477">
    <property type="entry name" value="ALPHA_2_MACROGLOBULIN"/>
    <property type="match status" value="1"/>
</dbReference>
<dbReference type="SMART" id="SM01360">
    <property type="entry name" value="A2M"/>
    <property type="match status" value="1"/>
</dbReference>
<keyword evidence="8" id="KW-1015">Disulfide bond</keyword>
<dbReference type="OrthoDB" id="141138at2157"/>
<dbReference type="Pfam" id="PF00207">
    <property type="entry name" value="A2M"/>
    <property type="match status" value="1"/>
</dbReference>
<dbReference type="Gene3D" id="2.60.40.690">
    <property type="entry name" value="Alpha-macroglobulin, receptor-binding domain"/>
    <property type="match status" value="1"/>
</dbReference>
<dbReference type="InterPro" id="IPR019742">
    <property type="entry name" value="MacrogloblnA2_CS"/>
</dbReference>
<keyword evidence="5" id="KW-0732">Signal</keyword>
<dbReference type="SMART" id="SM01359">
    <property type="entry name" value="A2M_N_2"/>
    <property type="match status" value="1"/>
</dbReference>
<dbReference type="InterPro" id="IPR041813">
    <property type="entry name" value="A2M_TED"/>
</dbReference>
<dbReference type="InterPro" id="IPR009048">
    <property type="entry name" value="A-macroglobulin_rcpt-bd"/>
</dbReference>
<dbReference type="GO" id="GO:0004867">
    <property type="term" value="F:serine-type endopeptidase inhibitor activity"/>
    <property type="evidence" value="ECO:0007669"/>
    <property type="project" value="UniProtKB-KW"/>
</dbReference>
<dbReference type="InterPro" id="IPR040839">
    <property type="entry name" value="MG4"/>
</dbReference>
<dbReference type="InterPro" id="IPR041555">
    <property type="entry name" value="MG3"/>
</dbReference>
<dbReference type="InterPro" id="IPR011626">
    <property type="entry name" value="Alpha-macroglobulin_TED"/>
</dbReference>
<dbReference type="GO" id="GO:0005615">
    <property type="term" value="C:extracellular space"/>
    <property type="evidence" value="ECO:0007669"/>
    <property type="project" value="InterPro"/>
</dbReference>
<feature type="domain" description="Alpha-2-macroglobulin" evidence="11">
    <location>
        <begin position="715"/>
        <end position="804"/>
    </location>
</feature>
<dbReference type="Gene3D" id="1.50.10.20">
    <property type="match status" value="1"/>
</dbReference>
<keyword evidence="9" id="KW-0325">Glycoprotein</keyword>
<dbReference type="InterPro" id="IPR047565">
    <property type="entry name" value="Alpha-macroglob_thiol-ester_cl"/>
</dbReference>
<evidence type="ECO:0000256" key="9">
    <source>
        <dbReference type="ARBA" id="ARBA00023180"/>
    </source>
</evidence>
<dbReference type="Gene3D" id="2.60.40.1940">
    <property type="match status" value="1"/>
</dbReference>
<evidence type="ECO:0000256" key="2">
    <source>
        <dbReference type="ARBA" id="ARBA00010952"/>
    </source>
</evidence>
<dbReference type="Gene3D" id="2.60.40.10">
    <property type="entry name" value="Immunoglobulins"/>
    <property type="match status" value="2"/>
</dbReference>
<dbReference type="PROSITE" id="PS51257">
    <property type="entry name" value="PROKAR_LIPOPROTEIN"/>
    <property type="match status" value="1"/>
</dbReference>
<dbReference type="SMART" id="SM01361">
    <property type="entry name" value="A2M_recep"/>
    <property type="match status" value="1"/>
</dbReference>
<dbReference type="PANTHER" id="PTHR11412:SF136">
    <property type="entry name" value="CD109 ANTIGEN"/>
    <property type="match status" value="1"/>
</dbReference>
<evidence type="ECO:0000256" key="4">
    <source>
        <dbReference type="ARBA" id="ARBA00022690"/>
    </source>
</evidence>
<organism evidence="13 14">
    <name type="scientific">Methanolobus profundi</name>
    <dbReference type="NCBI Taxonomy" id="487685"/>
    <lineage>
        <taxon>Archaea</taxon>
        <taxon>Methanobacteriati</taxon>
        <taxon>Methanobacteriota</taxon>
        <taxon>Stenosarchaea group</taxon>
        <taxon>Methanomicrobia</taxon>
        <taxon>Methanosarcinales</taxon>
        <taxon>Methanosarcinaceae</taxon>
        <taxon>Methanolobus</taxon>
    </lineage>
</organism>
<feature type="domain" description="Alpha-macroglobulin receptor-binding" evidence="12">
    <location>
        <begin position="1319"/>
        <end position="1407"/>
    </location>
</feature>
<evidence type="ECO:0000256" key="1">
    <source>
        <dbReference type="ARBA" id="ARBA00004613"/>
    </source>
</evidence>
<dbReference type="SMART" id="SM01419">
    <property type="entry name" value="Thiol-ester_cl"/>
    <property type="match status" value="1"/>
</dbReference>
<feature type="domain" description="Alpha-2-macroglobulin bait region" evidence="10">
    <location>
        <begin position="460"/>
        <end position="590"/>
    </location>
</feature>
<dbReference type="Pfam" id="PF17789">
    <property type="entry name" value="MG4"/>
    <property type="match status" value="1"/>
</dbReference>
<dbReference type="InterPro" id="IPR008930">
    <property type="entry name" value="Terpenoid_cyclase/PrenylTrfase"/>
</dbReference>
<dbReference type="Pfam" id="PF07703">
    <property type="entry name" value="A2M_BRD"/>
    <property type="match status" value="1"/>
</dbReference>
<dbReference type="InterPro" id="IPR011625">
    <property type="entry name" value="A2M_N_BRD"/>
</dbReference>
<dbReference type="STRING" id="487685.SAMN04488696_1353"/>
<dbReference type="Proteomes" id="UP000198535">
    <property type="component" value="Unassembled WGS sequence"/>
</dbReference>
<dbReference type="InterPro" id="IPR001599">
    <property type="entry name" value="Macroglobln_a2"/>
</dbReference>
<dbReference type="Pfam" id="PF01835">
    <property type="entry name" value="MG2"/>
    <property type="match status" value="1"/>
</dbReference>
<gene>
    <name evidence="13" type="ORF">SAMN04488696_1353</name>
</gene>